<dbReference type="AlphaFoldDB" id="A0A158HUZ1"/>
<name>A0A158HUZ1_9BURK</name>
<comment type="caution">
    <text evidence="1">The sequence shown here is derived from an EMBL/GenBank/DDBJ whole genome shotgun (WGS) entry which is preliminary data.</text>
</comment>
<proteinExistence type="predicted"/>
<organism evidence="1 2">
    <name type="scientific">Caballeronia choica</name>
    <dbReference type="NCBI Taxonomy" id="326476"/>
    <lineage>
        <taxon>Bacteria</taxon>
        <taxon>Pseudomonadati</taxon>
        <taxon>Pseudomonadota</taxon>
        <taxon>Betaproteobacteria</taxon>
        <taxon>Burkholderiales</taxon>
        <taxon>Burkholderiaceae</taxon>
        <taxon>Caballeronia</taxon>
    </lineage>
</organism>
<protein>
    <submittedName>
        <fullName evidence="1">Uncharacterized protein</fullName>
    </submittedName>
</protein>
<evidence type="ECO:0000313" key="2">
    <source>
        <dbReference type="Proteomes" id="UP000054770"/>
    </source>
</evidence>
<dbReference type="OrthoDB" id="8961599at2"/>
<dbReference type="EMBL" id="FCON02000020">
    <property type="protein sequence ID" value="SAL48214.1"/>
    <property type="molecule type" value="Genomic_DNA"/>
</dbReference>
<reference evidence="1" key="1">
    <citation type="submission" date="2016-01" db="EMBL/GenBank/DDBJ databases">
        <authorList>
            <person name="Peeters C."/>
        </authorList>
    </citation>
    <scope>NUCLEOTIDE SEQUENCE [LARGE SCALE GENOMIC DNA]</scope>
    <source>
        <strain evidence="1">LMG 22940</strain>
    </source>
</reference>
<dbReference type="RefSeq" id="WP_087644523.1">
    <property type="nucleotide sequence ID" value="NZ_FCON02000020.1"/>
</dbReference>
<accession>A0A158HUZ1</accession>
<evidence type="ECO:0000313" key="1">
    <source>
        <dbReference type="EMBL" id="SAL48214.1"/>
    </source>
</evidence>
<keyword evidence="2" id="KW-1185">Reference proteome</keyword>
<dbReference type="Proteomes" id="UP000054770">
    <property type="component" value="Unassembled WGS sequence"/>
</dbReference>
<gene>
    <name evidence="1" type="ORF">AWB68_02354</name>
</gene>
<sequence length="183" mass="19538">MFGLYPAGPEWVRSFSLADNSASDIQKPLVDFAGFTTAIQHQPFGQNRGAALAQFGQTLLLLATTPGATEVAVTPTVQMQHLLWSYQEGYASQWSAVEIRSLTGYSGWSELLTNARREFSRACDQVSSALAGTLRAPQRAVVGTGLNASFPNENDDAFYSEMAAVSASLSVSLFDAEGTSCGL</sequence>